<dbReference type="Pfam" id="PF13472">
    <property type="entry name" value="Lipase_GDSL_2"/>
    <property type="match status" value="1"/>
</dbReference>
<dbReference type="InterPro" id="IPR013830">
    <property type="entry name" value="SGNH_hydro"/>
</dbReference>
<dbReference type="PANTHER" id="PTHR43784">
    <property type="entry name" value="GDSL-LIKE LIPASE/ACYLHYDROLASE, PUTATIVE (AFU_ORTHOLOGUE AFUA_2G00820)-RELATED"/>
    <property type="match status" value="1"/>
</dbReference>
<dbReference type="InterPro" id="IPR053140">
    <property type="entry name" value="GDSL_Rv0518-like"/>
</dbReference>
<dbReference type="InterPro" id="IPR036514">
    <property type="entry name" value="SGNH_hydro_sf"/>
</dbReference>
<dbReference type="Gene3D" id="3.40.50.1110">
    <property type="entry name" value="SGNH hydrolase"/>
    <property type="match status" value="1"/>
</dbReference>
<proteinExistence type="predicted"/>
<evidence type="ECO:0000313" key="3">
    <source>
        <dbReference type="Proteomes" id="UP000566813"/>
    </source>
</evidence>
<organism evidence="2 3">
    <name type="scientific">Novosphingobium flavum</name>
    <dbReference type="NCBI Taxonomy" id="1778672"/>
    <lineage>
        <taxon>Bacteria</taxon>
        <taxon>Pseudomonadati</taxon>
        <taxon>Pseudomonadota</taxon>
        <taxon>Alphaproteobacteria</taxon>
        <taxon>Sphingomonadales</taxon>
        <taxon>Sphingomonadaceae</taxon>
        <taxon>Novosphingobium</taxon>
    </lineage>
</organism>
<keyword evidence="2" id="KW-0378">Hydrolase</keyword>
<name>A0A7X1FNU1_9SPHN</name>
<dbReference type="RefSeq" id="WP_185662455.1">
    <property type="nucleotide sequence ID" value="NZ_JACLAW010000001.1"/>
</dbReference>
<dbReference type="AlphaFoldDB" id="A0A7X1FNU1"/>
<reference evidence="2 3" key="1">
    <citation type="submission" date="2020-08" db="EMBL/GenBank/DDBJ databases">
        <title>The genome sequence of type strain Novosphingobium flavum NBRC 111647.</title>
        <authorList>
            <person name="Liu Y."/>
        </authorList>
    </citation>
    <scope>NUCLEOTIDE SEQUENCE [LARGE SCALE GENOMIC DNA]</scope>
    <source>
        <strain evidence="2 3">NBRC 111647</strain>
    </source>
</reference>
<keyword evidence="3" id="KW-1185">Reference proteome</keyword>
<comment type="caution">
    <text evidence="2">The sequence shown here is derived from an EMBL/GenBank/DDBJ whole genome shotgun (WGS) entry which is preliminary data.</text>
</comment>
<evidence type="ECO:0000313" key="2">
    <source>
        <dbReference type="EMBL" id="MBC2664216.1"/>
    </source>
</evidence>
<dbReference type="PANTHER" id="PTHR43784:SF2">
    <property type="entry name" value="GDSL-LIKE LIPASE_ACYLHYDROLASE, PUTATIVE (AFU_ORTHOLOGUE AFUA_2G00820)-RELATED"/>
    <property type="match status" value="1"/>
</dbReference>
<accession>A0A7X1FNU1</accession>
<gene>
    <name evidence="2" type="ORF">H7F51_01650</name>
</gene>
<dbReference type="Proteomes" id="UP000566813">
    <property type="component" value="Unassembled WGS sequence"/>
</dbReference>
<dbReference type="GO" id="GO:0016788">
    <property type="term" value="F:hydrolase activity, acting on ester bonds"/>
    <property type="evidence" value="ECO:0007669"/>
    <property type="project" value="UniProtKB-ARBA"/>
</dbReference>
<sequence length="402" mass="42500">MKAQALSLAAGALFLVGATPDKEQWVPGWSAPPIAYEPNSRDNLGIGRPLKDETVRQDLRAGIAARQLRVRLTNELADDPLRIGAASVVRIDGAGVPVAGSLRMLTFGGAQAARIPARAPLLSDPVDYPVAAGERLAVSVYFPDEATPPAHAQMVDLASGNVVGATTLPRARRVRAAGIVSALELSGTAARRVLVTYGDSITEGAGATPGQAMSWPDQLGRMLAADRRGRCWAVANVGISGNRLLNTGRGPNGLARFDRDVLSVPGATHIVILEGINDIGKVRDPAERQPAASEIIAAYEQLLARAQAQGLRVIVGTLLPFEGAAYADGAAEERRLEVNAWIRANARRFDGLIDFDVAMGEPGQPKVMRLAEQVGDHLHPNDVGYARMARTALPAILRQGCP</sequence>
<protein>
    <submittedName>
        <fullName evidence="2">SGNH/GDSL hydrolase family protein</fullName>
    </submittedName>
</protein>
<dbReference type="SUPFAM" id="SSF52266">
    <property type="entry name" value="SGNH hydrolase"/>
    <property type="match status" value="1"/>
</dbReference>
<evidence type="ECO:0000259" key="1">
    <source>
        <dbReference type="Pfam" id="PF13472"/>
    </source>
</evidence>
<feature type="domain" description="SGNH hydrolase-type esterase" evidence="1">
    <location>
        <begin position="197"/>
        <end position="387"/>
    </location>
</feature>
<dbReference type="CDD" id="cd01830">
    <property type="entry name" value="XynE_like"/>
    <property type="match status" value="1"/>
</dbReference>
<dbReference type="EMBL" id="JACLAW010000001">
    <property type="protein sequence ID" value="MBC2664216.1"/>
    <property type="molecule type" value="Genomic_DNA"/>
</dbReference>